<dbReference type="STRING" id="1192866.LEP1GSC133_2085"/>
<dbReference type="Proteomes" id="UP000012159">
    <property type="component" value="Unassembled WGS sequence"/>
</dbReference>
<comment type="caution">
    <text evidence="1">The sequence shown here is derived from an EMBL/GenBank/DDBJ whole genome shotgun (WGS) entry which is preliminary data.</text>
</comment>
<evidence type="ECO:0000313" key="1">
    <source>
        <dbReference type="EMBL" id="EMO61801.1"/>
    </source>
</evidence>
<reference evidence="1 2" key="1">
    <citation type="submission" date="2013-01" db="EMBL/GenBank/DDBJ databases">
        <authorList>
            <person name="Harkins D.M."/>
            <person name="Durkin A.S."/>
            <person name="Brinkac L.M."/>
            <person name="Haft D.H."/>
            <person name="Selengut J.D."/>
            <person name="Sanka R."/>
            <person name="DePew J."/>
            <person name="Purushe J."/>
            <person name="Picardeau M."/>
            <person name="Werts C."/>
            <person name="Goarant C."/>
            <person name="Vinetz J.M."/>
            <person name="Sutton G.G."/>
            <person name="Nierman W.C."/>
            <person name="Fouts D.E."/>
        </authorList>
    </citation>
    <scope>NUCLEOTIDE SEQUENCE [LARGE SCALE GENOMIC DNA]</scope>
    <source>
        <strain evidence="1 2">200901868</strain>
    </source>
</reference>
<evidence type="ECO:0000313" key="2">
    <source>
        <dbReference type="Proteomes" id="UP000012159"/>
    </source>
</evidence>
<name>M6W2W7_LEPBO</name>
<protein>
    <submittedName>
        <fullName evidence="1">Uncharacterized protein</fullName>
    </submittedName>
</protein>
<sequence>MQERFLFKIKNASSETVRFYKHKFWLFRFGSISRPLLVSFRQKSQFFRDDYLKSDRF</sequence>
<dbReference type="AlphaFoldDB" id="M6W2W7"/>
<accession>M6W2W7</accession>
<dbReference type="EMBL" id="AKWF02000090">
    <property type="protein sequence ID" value="EMO61801.1"/>
    <property type="molecule type" value="Genomic_DNA"/>
</dbReference>
<gene>
    <name evidence="1" type="ORF">LEP1GSC133_2085</name>
</gene>
<proteinExistence type="predicted"/>
<organism evidence="1 2">
    <name type="scientific">Leptospira borgpetersenii serovar Pomona str. 200901868</name>
    <dbReference type="NCBI Taxonomy" id="1192866"/>
    <lineage>
        <taxon>Bacteria</taxon>
        <taxon>Pseudomonadati</taxon>
        <taxon>Spirochaetota</taxon>
        <taxon>Spirochaetia</taxon>
        <taxon>Leptospirales</taxon>
        <taxon>Leptospiraceae</taxon>
        <taxon>Leptospira</taxon>
    </lineage>
</organism>